<dbReference type="InterPro" id="IPR014031">
    <property type="entry name" value="Ketoacyl_synth_C"/>
</dbReference>
<dbReference type="SMART" id="SM00825">
    <property type="entry name" value="PKS_KS"/>
    <property type="match status" value="1"/>
</dbReference>
<dbReference type="OrthoDB" id="4317020at2"/>
<dbReference type="InterPro" id="IPR009081">
    <property type="entry name" value="PP-bd_ACP"/>
</dbReference>
<dbReference type="Gene3D" id="3.40.47.10">
    <property type="match status" value="1"/>
</dbReference>
<sequence>MNAREIQDWLVVQLVEEFNIGPGEIDVHEPFTNYGLTSRDAVTLSGDLETLLGRRLSPTLAYEYASIFELSRHLAEEAETEGTAAGETAPIVDANEPIAIIGMGCRFPGAADPESFWQLLFHGVDAISEIPADRWPKQAFYHPDPAVRGKSISKWGGFLDNIDQFDPYFFGISPNEAKHMDPQQRLLLELSFEALDNASQGVEQLDGTPTGVFIGISVNEYSHIHFNNPEAISSHSGTGNALSVAANRISYFFNLRGPSIAIDTACSSSLAAVHLACQSLRSGACSMALAGGVNLILSPAHSIAFTKAGVLAPDGRCKTFDADANGYVRGEGGGVVVLKPLSSALADGDPILALIAGSAMAQDGRTNGLMAPNRESQEALLREAYRAAGMSPGSAQYVEAHGTGTLLGDSMEAAALGTVIGAERDQAPCAIGSVKTNIGHLEAAAGIAGLIKVILSMKYQTLPPSLHYHAPNPHIPFDVLHLRVQQEAAPWPKASGPAIAGVSSFGFGGTNVHVVVRDAGHHYKDKEHEHTQFAQSPCHLLPLSANSQEDLQSLAGSFQDLLASDFSVSTKDLCLAAGKRRSQYPVRLAAIGESRSELANCLQAFMKGEQHPGLLHSGMAAVQPPKLAFVFSGQGGQWYGMCRELLIQETSFSRSIDRVDREIQKQFQWSLKDALLAEPSEQRLEEVDVVQPAIFAIQVALAGLWQEWGIIPDAVIGHSMGEVAAAHVAGILTLEDAIRIICLRSQRLKDLRQRGAMLATELSPDQAEELLKGRENEVSIAAINGPAATILSGDPEALQVIMDTLGRQNLFCRWVKVDVASHSPQIEQLRTGLMKTLDGLHPKPARLPFYSTVTGARGDELLFDAAYWVDNIRKPVLFSDAIGHMLESGYSLFVELGPHPILLSSIQQSLQPHHQRVRLLPSLRREAPTQQTLFSTLGALYTEGLTVRWKNLYPEAGKYVQLPPIPWQRQRYWMDPTPTSTNLTPYQRQKEGPLVHPLLGAWIDLASSPSTRIWQKELNVEMLRFLGDHRIGDDIVFAAAAFMEMALQAADETGISRSHGMLDFFFTKKLILRERTPMTIQALLTPVQDSSFTFQVFSWTGPEAGWAQHASVTFAQHHENNAASASAGKRQGELRQYLSSELSSEEFYQSLQLRGLQYGPAFRGVEHIWGKDKEALGRVRLPEALQHEKDAFQIHPALLDSCLQVLAAIPAVPNVHGLYIPAECRHIRFFSRPTSLLWSYVTLQSEPAPGADSIHGNIVLFDENEQVVAELEGLRLQRMGGRRRNLSTLDTWLYRLDWQARGISGIEPATSREKRNWLILADEEGFGAALAIQLEAEGDTCYLLPAAETLHEGEGALRETMERLMGVITLPLSGIVHLWSLSIPPPSSVPSETMSFYGCNSVLYLVQTLATHFAGTPRLWLVTRGAQAIRPGEPITVEQSPLWGLGKVISFELPEFSCTRIDLDPQQSPSESVPLLIRQLLVADQEDQVAFRAGERFVLRLLPFKPTIPSCTTEVELRADQTYLITGGWGGLGLATAKWMVQKGARHLLLVGRNKPSRSAMQVIDQMRNTGTQVVIVQADVSDQAQLKEVFEKLEQDMPALRGLVHAAGVLDDGALLNLDAQRMKTVMAPKVEGTWALHCATSGLSLDFFVLFSSAVSVLGSPGQGNYAAASSYLDAMAHYRRHLGLQAISINWGPWAEVGLAAETAEKLQEQNAAAQHLVKVIGIQQGLEALESFLAEPAPQMTVLPFNLKYLLELYPAAAAMPFFEEVRGSDTHVARHYARPNLRQQYVAPRTQVEHKLAALWQQTLHIDRVGMHDSFFELGGDSVLAAQILALARKTYGVNINVQEAFQAFTIERLAELLEAEILKQIEEMSEEEAERQLE</sequence>
<dbReference type="CDD" id="cd08955">
    <property type="entry name" value="KR_2_FAS_SDR_x"/>
    <property type="match status" value="1"/>
</dbReference>
<dbReference type="SMART" id="SM01294">
    <property type="entry name" value="PKS_PP_betabranch"/>
    <property type="match status" value="1"/>
</dbReference>
<feature type="domain" description="Carrier" evidence="7">
    <location>
        <begin position="1792"/>
        <end position="1867"/>
    </location>
</feature>
<keyword evidence="2" id="KW-0596">Phosphopantetheine</keyword>
<dbReference type="InterPro" id="IPR049551">
    <property type="entry name" value="PKS_DH_C"/>
</dbReference>
<dbReference type="FunFam" id="3.40.47.10:FF:000019">
    <property type="entry name" value="Polyketide synthase type I"/>
    <property type="match status" value="1"/>
</dbReference>
<dbReference type="InterPro" id="IPR042104">
    <property type="entry name" value="PKS_dehydratase_sf"/>
</dbReference>
<dbReference type="InterPro" id="IPR014030">
    <property type="entry name" value="Ketoacyl_synth_N"/>
</dbReference>
<dbReference type="Pfam" id="PF14765">
    <property type="entry name" value="PS-DH"/>
    <property type="match status" value="1"/>
</dbReference>
<keyword evidence="11" id="KW-1185">Reference proteome</keyword>
<comment type="cofactor">
    <cofactor evidence="1">
        <name>pantetheine 4'-phosphate</name>
        <dbReference type="ChEBI" id="CHEBI:47942"/>
    </cofactor>
</comment>
<dbReference type="EMBL" id="QRGR01000009">
    <property type="protein sequence ID" value="RDV15371.1"/>
    <property type="molecule type" value="Genomic_DNA"/>
</dbReference>
<dbReference type="FunFam" id="3.40.366.10:FF:000002">
    <property type="entry name" value="Probable polyketide synthase 2"/>
    <property type="match status" value="1"/>
</dbReference>
<dbReference type="RefSeq" id="WP_115565389.1">
    <property type="nucleotide sequence ID" value="NZ_QRGR01000009.1"/>
</dbReference>
<evidence type="ECO:0000259" key="7">
    <source>
        <dbReference type="PROSITE" id="PS50075"/>
    </source>
</evidence>
<dbReference type="PROSITE" id="PS00012">
    <property type="entry name" value="PHOSPHOPANTETHEINE"/>
    <property type="match status" value="1"/>
</dbReference>
<dbReference type="SUPFAM" id="SSF55048">
    <property type="entry name" value="Probable ACP-binding domain of malonyl-CoA ACP transacylase"/>
    <property type="match status" value="1"/>
</dbReference>
<dbReference type="Pfam" id="PF02801">
    <property type="entry name" value="Ketoacyl-synt_C"/>
    <property type="match status" value="1"/>
</dbReference>
<dbReference type="InterPro" id="IPR016035">
    <property type="entry name" value="Acyl_Trfase/lysoPLipase"/>
</dbReference>
<dbReference type="InterPro" id="IPR016039">
    <property type="entry name" value="Thiolase-like"/>
</dbReference>
<dbReference type="Pfam" id="PF21089">
    <property type="entry name" value="PKS_DH_N"/>
    <property type="match status" value="1"/>
</dbReference>
<dbReference type="InterPro" id="IPR036736">
    <property type="entry name" value="ACP-like_sf"/>
</dbReference>
<dbReference type="GO" id="GO:0004315">
    <property type="term" value="F:3-oxoacyl-[acyl-carrier-protein] synthase activity"/>
    <property type="evidence" value="ECO:0007669"/>
    <property type="project" value="InterPro"/>
</dbReference>
<evidence type="ECO:0000313" key="10">
    <source>
        <dbReference type="EMBL" id="RDV15371.1"/>
    </source>
</evidence>
<evidence type="ECO:0000259" key="9">
    <source>
        <dbReference type="PROSITE" id="PS52019"/>
    </source>
</evidence>
<dbReference type="InterPro" id="IPR016036">
    <property type="entry name" value="Malonyl_transacylase_ACP-bd"/>
</dbReference>
<feature type="domain" description="Carrier" evidence="7">
    <location>
        <begin position="1"/>
        <end position="78"/>
    </location>
</feature>
<dbReference type="GO" id="GO:0006633">
    <property type="term" value="P:fatty acid biosynthetic process"/>
    <property type="evidence" value="ECO:0007669"/>
    <property type="project" value="InterPro"/>
</dbReference>
<dbReference type="GO" id="GO:0004312">
    <property type="term" value="F:fatty acid synthase activity"/>
    <property type="evidence" value="ECO:0007669"/>
    <property type="project" value="TreeGrafter"/>
</dbReference>
<dbReference type="InterPro" id="IPR020806">
    <property type="entry name" value="PKS_PP-bd"/>
</dbReference>
<dbReference type="PROSITE" id="PS00606">
    <property type="entry name" value="KS3_1"/>
    <property type="match status" value="1"/>
</dbReference>
<dbReference type="CDD" id="cd00833">
    <property type="entry name" value="PKS"/>
    <property type="match status" value="1"/>
</dbReference>
<feature type="active site" description="Proton donor; for dehydratase activity" evidence="6">
    <location>
        <position position="1200"/>
    </location>
</feature>
<evidence type="ECO:0000313" key="11">
    <source>
        <dbReference type="Proteomes" id="UP000256708"/>
    </source>
</evidence>
<dbReference type="Pfam" id="PF00698">
    <property type="entry name" value="Acyl_transf_1"/>
    <property type="match status" value="1"/>
</dbReference>
<dbReference type="InterPro" id="IPR018201">
    <property type="entry name" value="Ketoacyl_synth_AS"/>
</dbReference>
<dbReference type="FunFam" id="1.10.1200.10:FF:000005">
    <property type="entry name" value="Nonribosomal peptide synthetase 1"/>
    <property type="match status" value="1"/>
</dbReference>
<comment type="caution">
    <text evidence="10">The sequence shown here is derived from an EMBL/GenBank/DDBJ whole genome shotgun (WGS) entry which is preliminary data.</text>
</comment>
<dbReference type="SMART" id="SM00823">
    <property type="entry name" value="PKS_PP"/>
    <property type="match status" value="2"/>
</dbReference>
<feature type="region of interest" description="N-terminal hotdog fold" evidence="6">
    <location>
        <begin position="996"/>
        <end position="1121"/>
    </location>
</feature>
<evidence type="ECO:0000256" key="3">
    <source>
        <dbReference type="ARBA" id="ARBA00022553"/>
    </source>
</evidence>
<organism evidence="10 11">
    <name type="scientific">Pontibacter diazotrophicus</name>
    <dbReference type="NCBI Taxonomy" id="1400979"/>
    <lineage>
        <taxon>Bacteria</taxon>
        <taxon>Pseudomonadati</taxon>
        <taxon>Bacteroidota</taxon>
        <taxon>Cytophagia</taxon>
        <taxon>Cytophagales</taxon>
        <taxon>Hymenobacteraceae</taxon>
        <taxon>Pontibacter</taxon>
    </lineage>
</organism>
<dbReference type="InterPro" id="IPR050091">
    <property type="entry name" value="PKS_NRPS_Biosynth_Enz"/>
</dbReference>
<dbReference type="PROSITE" id="PS52019">
    <property type="entry name" value="PKS_MFAS_DH"/>
    <property type="match status" value="1"/>
</dbReference>
<dbReference type="Pfam" id="PF08659">
    <property type="entry name" value="KR"/>
    <property type="match status" value="1"/>
</dbReference>
<dbReference type="Gene3D" id="1.10.1200.10">
    <property type="entry name" value="ACP-like"/>
    <property type="match status" value="2"/>
</dbReference>
<dbReference type="Pfam" id="PF00109">
    <property type="entry name" value="ketoacyl-synt"/>
    <property type="match status" value="1"/>
</dbReference>
<dbReference type="InterPro" id="IPR036291">
    <property type="entry name" value="NAD(P)-bd_dom_sf"/>
</dbReference>
<dbReference type="InterPro" id="IPR057326">
    <property type="entry name" value="KR_dom"/>
</dbReference>
<dbReference type="Pfam" id="PF00550">
    <property type="entry name" value="PP-binding"/>
    <property type="match status" value="2"/>
</dbReference>
<dbReference type="SMART" id="SM00827">
    <property type="entry name" value="PKS_AT"/>
    <property type="match status" value="1"/>
</dbReference>
<dbReference type="GO" id="GO:0031177">
    <property type="term" value="F:phosphopantetheine binding"/>
    <property type="evidence" value="ECO:0007669"/>
    <property type="project" value="InterPro"/>
</dbReference>
<dbReference type="Proteomes" id="UP000256708">
    <property type="component" value="Unassembled WGS sequence"/>
</dbReference>
<dbReference type="InterPro" id="IPR001227">
    <property type="entry name" value="Ac_transferase_dom_sf"/>
</dbReference>
<dbReference type="Gene3D" id="3.30.70.3290">
    <property type="match status" value="1"/>
</dbReference>
<evidence type="ECO:0000256" key="6">
    <source>
        <dbReference type="PROSITE-ProRule" id="PRU01363"/>
    </source>
</evidence>
<evidence type="ECO:0000256" key="4">
    <source>
        <dbReference type="ARBA" id="ARBA00022679"/>
    </source>
</evidence>
<evidence type="ECO:0000256" key="5">
    <source>
        <dbReference type="ARBA" id="ARBA00054155"/>
    </source>
</evidence>
<evidence type="ECO:0000259" key="8">
    <source>
        <dbReference type="PROSITE" id="PS52004"/>
    </source>
</evidence>
<accession>A0A3D8LD53</accession>
<feature type="domain" description="Ketosynthase family 3 (KS3)" evidence="8">
    <location>
        <begin position="95"/>
        <end position="518"/>
    </location>
</feature>
<dbReference type="InterPro" id="IPR020841">
    <property type="entry name" value="PKS_Beta-ketoAc_synthase_dom"/>
</dbReference>
<feature type="region of interest" description="C-terminal hotdog fold" evidence="6">
    <location>
        <begin position="1139"/>
        <end position="1285"/>
    </location>
</feature>
<dbReference type="PROSITE" id="PS52004">
    <property type="entry name" value="KS3_2"/>
    <property type="match status" value="1"/>
</dbReference>
<feature type="active site" description="Proton acceptor; for dehydratase activity" evidence="6">
    <location>
        <position position="1029"/>
    </location>
</feature>
<name>A0A3D8LD53_9BACT</name>
<dbReference type="SUPFAM" id="SSF51735">
    <property type="entry name" value="NAD(P)-binding Rossmann-fold domains"/>
    <property type="match status" value="2"/>
</dbReference>
<dbReference type="SMART" id="SM00822">
    <property type="entry name" value="PKS_KR"/>
    <property type="match status" value="1"/>
</dbReference>
<reference evidence="11" key="1">
    <citation type="submission" date="2018-08" db="EMBL/GenBank/DDBJ databases">
        <authorList>
            <person name="Liu Z.-W."/>
            <person name="Du Z.-J."/>
        </authorList>
    </citation>
    <scope>NUCLEOTIDE SEQUENCE [LARGE SCALE GENOMIC DNA]</scope>
    <source>
        <strain evidence="11">H4X</strain>
    </source>
</reference>
<dbReference type="InterPro" id="IPR013968">
    <property type="entry name" value="PKS_KR"/>
</dbReference>
<evidence type="ECO:0000256" key="1">
    <source>
        <dbReference type="ARBA" id="ARBA00001957"/>
    </source>
</evidence>
<dbReference type="GO" id="GO:0005737">
    <property type="term" value="C:cytoplasm"/>
    <property type="evidence" value="ECO:0007669"/>
    <property type="project" value="TreeGrafter"/>
</dbReference>
<dbReference type="GO" id="GO:0005886">
    <property type="term" value="C:plasma membrane"/>
    <property type="evidence" value="ECO:0007669"/>
    <property type="project" value="TreeGrafter"/>
</dbReference>
<dbReference type="Pfam" id="PF16197">
    <property type="entry name" value="KAsynt_C_assoc"/>
    <property type="match status" value="1"/>
</dbReference>
<dbReference type="SUPFAM" id="SSF47336">
    <property type="entry name" value="ACP-like"/>
    <property type="match status" value="2"/>
</dbReference>
<dbReference type="InterPro" id="IPR049552">
    <property type="entry name" value="PKS_DH_N"/>
</dbReference>
<dbReference type="InterPro" id="IPR006162">
    <property type="entry name" value="Ppantetheine_attach_site"/>
</dbReference>
<protein>
    <submittedName>
        <fullName evidence="10">SDR family NAD(P)-dependent oxidoreductase</fullName>
    </submittedName>
</protein>
<dbReference type="InterPro" id="IPR020807">
    <property type="entry name" value="PKS_DH"/>
</dbReference>
<dbReference type="PROSITE" id="PS50075">
    <property type="entry name" value="CARRIER"/>
    <property type="match status" value="2"/>
</dbReference>
<evidence type="ECO:0000256" key="2">
    <source>
        <dbReference type="ARBA" id="ARBA00022450"/>
    </source>
</evidence>
<keyword evidence="3" id="KW-0597">Phosphoprotein</keyword>
<dbReference type="InterPro" id="IPR014043">
    <property type="entry name" value="Acyl_transferase_dom"/>
</dbReference>
<dbReference type="GO" id="GO:0071770">
    <property type="term" value="P:DIM/DIP cell wall layer assembly"/>
    <property type="evidence" value="ECO:0007669"/>
    <property type="project" value="TreeGrafter"/>
</dbReference>
<dbReference type="InterPro" id="IPR049900">
    <property type="entry name" value="PKS_mFAS_DH"/>
</dbReference>
<dbReference type="PANTHER" id="PTHR43775">
    <property type="entry name" value="FATTY ACID SYNTHASE"/>
    <property type="match status" value="1"/>
</dbReference>
<dbReference type="SMART" id="SM00826">
    <property type="entry name" value="PKS_DH"/>
    <property type="match status" value="1"/>
</dbReference>
<gene>
    <name evidence="10" type="ORF">DXT99_09945</name>
</gene>
<dbReference type="PANTHER" id="PTHR43775:SF37">
    <property type="entry name" value="SI:DKEY-61P9.11"/>
    <property type="match status" value="1"/>
</dbReference>
<dbReference type="Gene3D" id="3.10.129.110">
    <property type="entry name" value="Polyketide synthase dehydratase"/>
    <property type="match status" value="1"/>
</dbReference>
<dbReference type="SUPFAM" id="SSF53901">
    <property type="entry name" value="Thiolase-like"/>
    <property type="match status" value="1"/>
</dbReference>
<dbReference type="SUPFAM" id="SSF52151">
    <property type="entry name" value="FabD/lysophospholipase-like"/>
    <property type="match status" value="1"/>
</dbReference>
<comment type="function">
    <text evidence="5">Involved in production of the polyketide antibiotic thailandamide.</text>
</comment>
<dbReference type="InterPro" id="IPR032821">
    <property type="entry name" value="PKS_assoc"/>
</dbReference>
<proteinExistence type="predicted"/>
<feature type="domain" description="PKS/mFAS DH" evidence="9">
    <location>
        <begin position="996"/>
        <end position="1285"/>
    </location>
</feature>
<dbReference type="Gene3D" id="3.40.366.10">
    <property type="entry name" value="Malonyl-Coenzyme A Acyl Carrier Protein, domain 2"/>
    <property type="match status" value="1"/>
</dbReference>
<dbReference type="Gene3D" id="3.40.50.720">
    <property type="entry name" value="NAD(P)-binding Rossmann-like Domain"/>
    <property type="match status" value="1"/>
</dbReference>
<keyword evidence="4" id="KW-0808">Transferase</keyword>